<feature type="transmembrane region" description="Helical" evidence="6">
    <location>
        <begin position="89"/>
        <end position="110"/>
    </location>
</feature>
<feature type="transmembrane region" description="Helical" evidence="6">
    <location>
        <begin position="185"/>
        <end position="209"/>
    </location>
</feature>
<organism evidence="7 8">
    <name type="scientific">Litorimonas taeanensis</name>
    <dbReference type="NCBI Taxonomy" id="568099"/>
    <lineage>
        <taxon>Bacteria</taxon>
        <taxon>Pseudomonadati</taxon>
        <taxon>Pseudomonadota</taxon>
        <taxon>Alphaproteobacteria</taxon>
        <taxon>Maricaulales</taxon>
        <taxon>Robiginitomaculaceae</taxon>
    </lineage>
</organism>
<proteinExistence type="predicted"/>
<feature type="transmembrane region" description="Helical" evidence="6">
    <location>
        <begin position="247"/>
        <end position="271"/>
    </location>
</feature>
<comment type="subcellular location">
    <subcellularLocation>
        <location evidence="1">Cell membrane</location>
        <topology evidence="1">Multi-pass membrane protein</topology>
    </subcellularLocation>
</comment>
<dbReference type="FunCoup" id="A0A420WKM6">
    <property type="interactions" value="14"/>
</dbReference>
<protein>
    <submittedName>
        <fullName evidence="7">O-antigen/teichoic acid export membrane protein</fullName>
    </submittedName>
</protein>
<evidence type="ECO:0000313" key="8">
    <source>
        <dbReference type="Proteomes" id="UP000282211"/>
    </source>
</evidence>
<evidence type="ECO:0000313" key="7">
    <source>
        <dbReference type="EMBL" id="RKQ71550.1"/>
    </source>
</evidence>
<keyword evidence="8" id="KW-1185">Reference proteome</keyword>
<feature type="transmembrane region" description="Helical" evidence="6">
    <location>
        <begin position="383"/>
        <end position="401"/>
    </location>
</feature>
<feature type="transmembrane region" description="Helical" evidence="6">
    <location>
        <begin position="6"/>
        <end position="26"/>
    </location>
</feature>
<accession>A0A420WKM6</accession>
<feature type="transmembrane region" description="Helical" evidence="6">
    <location>
        <begin position="38"/>
        <end position="58"/>
    </location>
</feature>
<dbReference type="EMBL" id="RBII01000001">
    <property type="protein sequence ID" value="RKQ71550.1"/>
    <property type="molecule type" value="Genomic_DNA"/>
</dbReference>
<dbReference type="PANTHER" id="PTHR30250">
    <property type="entry name" value="PST FAMILY PREDICTED COLANIC ACID TRANSPORTER"/>
    <property type="match status" value="1"/>
</dbReference>
<keyword evidence="5 6" id="KW-0472">Membrane</keyword>
<name>A0A420WKM6_9PROT</name>
<gene>
    <name evidence="7" type="ORF">DES40_0875</name>
</gene>
<dbReference type="AlphaFoldDB" id="A0A420WKM6"/>
<keyword evidence="4 6" id="KW-1133">Transmembrane helix</keyword>
<evidence type="ECO:0000256" key="5">
    <source>
        <dbReference type="ARBA" id="ARBA00023136"/>
    </source>
</evidence>
<evidence type="ECO:0000256" key="6">
    <source>
        <dbReference type="SAM" id="Phobius"/>
    </source>
</evidence>
<dbReference type="InParanoid" id="A0A420WKM6"/>
<feature type="transmembrane region" description="Helical" evidence="6">
    <location>
        <begin position="131"/>
        <end position="151"/>
    </location>
</feature>
<evidence type="ECO:0000256" key="1">
    <source>
        <dbReference type="ARBA" id="ARBA00004651"/>
    </source>
</evidence>
<evidence type="ECO:0000256" key="4">
    <source>
        <dbReference type="ARBA" id="ARBA00022989"/>
    </source>
</evidence>
<dbReference type="GO" id="GO:0005886">
    <property type="term" value="C:plasma membrane"/>
    <property type="evidence" value="ECO:0007669"/>
    <property type="project" value="UniProtKB-SubCell"/>
</dbReference>
<feature type="transmembrane region" description="Helical" evidence="6">
    <location>
        <begin position="407"/>
        <end position="428"/>
    </location>
</feature>
<evidence type="ECO:0000256" key="2">
    <source>
        <dbReference type="ARBA" id="ARBA00022475"/>
    </source>
</evidence>
<sequence length="455" mass="49587">MAANAGWLMGAKTIGMLMGLATLIITERALDNQVSFGIIIFLHAYMLFFAEVATFQTWQSIIRFGSVDQSEKNAEKLGGLIKFSAKIDVFSALFAYGSAVLLFGAYVALVKAFPGLAPKADGFNIEELKPLVFMYSTVVLFQLTGTPIGVLRLFDKFQWLAFAALVMPFLRLGGAILAMTMGWGVIGFLCVWWFASVFAYLFKIGLGLYEVCWRNLFKLIWHSDEKFLSPRKGLWSFVWKSNVDSTLAAGVSHLPALLVMAVFGPAFVAIYRIAEEIAKLLSEGVKLIDQAIYPELARIISNKRGGQILKLVTKASVISLSVGLLLSFVIFITGPFIMASTLGEEYKASVLLAVILVFGAALYAAVAPLFPVFYAANKPERAIYARLAGLVAYIAGFFFLTRLVGEYGAAIAVVVGYFVSMMVVGILIKHTINGLNKEARLAIVNDTKSKGACGD</sequence>
<comment type="caution">
    <text evidence="7">The sequence shown here is derived from an EMBL/GenBank/DDBJ whole genome shotgun (WGS) entry which is preliminary data.</text>
</comment>
<keyword evidence="3 6" id="KW-0812">Transmembrane</keyword>
<dbReference type="InterPro" id="IPR050833">
    <property type="entry name" value="Poly_Biosynth_Transport"/>
</dbReference>
<feature type="transmembrane region" description="Helical" evidence="6">
    <location>
        <begin position="350"/>
        <end position="376"/>
    </location>
</feature>
<feature type="transmembrane region" description="Helical" evidence="6">
    <location>
        <begin position="317"/>
        <end position="338"/>
    </location>
</feature>
<reference evidence="7 8" key="1">
    <citation type="submission" date="2018-10" db="EMBL/GenBank/DDBJ databases">
        <title>Genomic Encyclopedia of Type Strains, Phase IV (KMG-IV): sequencing the most valuable type-strain genomes for metagenomic binning, comparative biology and taxonomic classification.</title>
        <authorList>
            <person name="Goeker M."/>
        </authorList>
    </citation>
    <scope>NUCLEOTIDE SEQUENCE [LARGE SCALE GENOMIC DNA]</scope>
    <source>
        <strain evidence="7 8">DSM 22008</strain>
    </source>
</reference>
<keyword evidence="2" id="KW-1003">Cell membrane</keyword>
<dbReference type="PANTHER" id="PTHR30250:SF31">
    <property type="entry name" value="INNER MEMBRANE PROTEIN YGHQ"/>
    <property type="match status" value="1"/>
</dbReference>
<evidence type="ECO:0000256" key="3">
    <source>
        <dbReference type="ARBA" id="ARBA00022692"/>
    </source>
</evidence>
<dbReference type="Proteomes" id="UP000282211">
    <property type="component" value="Unassembled WGS sequence"/>
</dbReference>